<dbReference type="OrthoDB" id="10033163at2759"/>
<proteinExistence type="predicted"/>
<name>A0A814SXC3_ADIRI</name>
<dbReference type="Proteomes" id="UP000663828">
    <property type="component" value="Unassembled WGS sequence"/>
</dbReference>
<dbReference type="Proteomes" id="UP000663852">
    <property type="component" value="Unassembled WGS sequence"/>
</dbReference>
<gene>
    <name evidence="2" type="ORF">EDS130_LOCUS22582</name>
    <name evidence="3" type="ORF">XAT740_LOCUS27544</name>
</gene>
<keyword evidence="1" id="KW-0732">Signal</keyword>
<keyword evidence="4" id="KW-1185">Reference proteome</keyword>
<dbReference type="EMBL" id="CAJNOJ010000119">
    <property type="protein sequence ID" value="CAF1150431.1"/>
    <property type="molecule type" value="Genomic_DNA"/>
</dbReference>
<protein>
    <submittedName>
        <fullName evidence="2">Uncharacterized protein</fullName>
    </submittedName>
</protein>
<feature type="signal peptide" evidence="1">
    <location>
        <begin position="1"/>
        <end position="23"/>
    </location>
</feature>
<feature type="chain" id="PRO_5036225930" evidence="1">
    <location>
        <begin position="24"/>
        <end position="196"/>
    </location>
</feature>
<evidence type="ECO:0000313" key="5">
    <source>
        <dbReference type="Proteomes" id="UP000663852"/>
    </source>
</evidence>
<accession>A0A814SXC3</accession>
<evidence type="ECO:0000313" key="4">
    <source>
        <dbReference type="Proteomes" id="UP000663828"/>
    </source>
</evidence>
<evidence type="ECO:0000256" key="1">
    <source>
        <dbReference type="SAM" id="SignalP"/>
    </source>
</evidence>
<reference evidence="2" key="1">
    <citation type="submission" date="2021-02" db="EMBL/GenBank/DDBJ databases">
        <authorList>
            <person name="Nowell W R."/>
        </authorList>
    </citation>
    <scope>NUCLEOTIDE SEQUENCE</scope>
</reference>
<comment type="caution">
    <text evidence="2">The sequence shown here is derived from an EMBL/GenBank/DDBJ whole genome shotgun (WGS) entry which is preliminary data.</text>
</comment>
<sequence length="196" mass="22716">MNSPLFTVLLLILGVVFFQPTHQYRLSKREITEDVLFDYIVKTCSADNTAEPFQKLCDQTLRSALMGAFQPLTNYCQQSGAGMRYCKDLNRQMVINRNARAKKFLFRRLARTVHEDQELNTEPDLEQELIMQMCIIETGKNSVDMNQFCERKASEIQQGQFPRIELLCKSYPDSQYCQQIQAYVSLVNSIPSFDTE</sequence>
<organism evidence="2 5">
    <name type="scientific">Adineta ricciae</name>
    <name type="common">Rotifer</name>
    <dbReference type="NCBI Taxonomy" id="249248"/>
    <lineage>
        <taxon>Eukaryota</taxon>
        <taxon>Metazoa</taxon>
        <taxon>Spiralia</taxon>
        <taxon>Gnathifera</taxon>
        <taxon>Rotifera</taxon>
        <taxon>Eurotatoria</taxon>
        <taxon>Bdelloidea</taxon>
        <taxon>Adinetida</taxon>
        <taxon>Adinetidae</taxon>
        <taxon>Adineta</taxon>
    </lineage>
</organism>
<evidence type="ECO:0000313" key="2">
    <source>
        <dbReference type="EMBL" id="CAF1150431.1"/>
    </source>
</evidence>
<dbReference type="EMBL" id="CAJNOR010002306">
    <property type="protein sequence ID" value="CAF1275782.1"/>
    <property type="molecule type" value="Genomic_DNA"/>
</dbReference>
<dbReference type="AlphaFoldDB" id="A0A814SXC3"/>
<evidence type="ECO:0000313" key="3">
    <source>
        <dbReference type="EMBL" id="CAF1275782.1"/>
    </source>
</evidence>